<sequence>MKLFRFIKSKTLWANVLLIIVACALIFWGVNSWLSSYTRHGDNIVVPNLSRMDYDEAVTALEQRELVAEIMDTSEFDPEFPRGSIINQYPEDGATVKKGRPIRLTINPLKARKIEIPQLIEKTKRRAIYDLESKGFKVGELTYVPYIGKDVVVDIKVNGQSVKEKEKFEKGTTIELVLGQGLGNELSPMPYLRHLALEEAKQLLLEASLNLGSVIYDEEIKDSSLIVVYNQRPAPSLEPSVRPGAEVDIWLTDDYTKIPNDSLQFLHPEIADSLNNAAAPTP</sequence>
<dbReference type="CDD" id="cd06577">
    <property type="entry name" value="PASTA_pknB"/>
    <property type="match status" value="2"/>
</dbReference>
<dbReference type="InterPro" id="IPR005543">
    <property type="entry name" value="PASTA_dom"/>
</dbReference>
<dbReference type="RefSeq" id="WP_014202086.1">
    <property type="nucleotide sequence ID" value="NC_016599.1"/>
</dbReference>
<gene>
    <name evidence="3" type="ordered locus">Oweho_1743</name>
</gene>
<keyword evidence="4" id="KW-1185">Reference proteome</keyword>
<dbReference type="eggNOG" id="COG2815">
    <property type="taxonomic scope" value="Bacteria"/>
</dbReference>
<proteinExistence type="predicted"/>
<dbReference type="SMART" id="SM00740">
    <property type="entry name" value="PASTA"/>
    <property type="match status" value="3"/>
</dbReference>
<dbReference type="Gene3D" id="3.30.10.20">
    <property type="match status" value="3"/>
</dbReference>
<evidence type="ECO:0000313" key="4">
    <source>
        <dbReference type="Proteomes" id="UP000005631"/>
    </source>
</evidence>
<keyword evidence="1" id="KW-0472">Membrane</keyword>
<keyword evidence="1" id="KW-0812">Transmembrane</keyword>
<dbReference type="STRING" id="926562.Oweho_1743"/>
<evidence type="ECO:0000256" key="1">
    <source>
        <dbReference type="SAM" id="Phobius"/>
    </source>
</evidence>
<name>G8R0M6_OWEHD</name>
<accession>G8R0M6</accession>
<feature type="transmembrane region" description="Helical" evidence="1">
    <location>
        <begin position="12"/>
        <end position="30"/>
    </location>
</feature>
<dbReference type="PROSITE" id="PS51178">
    <property type="entry name" value="PASTA"/>
    <property type="match status" value="2"/>
</dbReference>
<dbReference type="EMBL" id="CP003156">
    <property type="protein sequence ID" value="AEV32730.1"/>
    <property type="molecule type" value="Genomic_DNA"/>
</dbReference>
<keyword evidence="1" id="KW-1133">Transmembrane helix</keyword>
<dbReference type="AlphaFoldDB" id="G8R0M6"/>
<dbReference type="Proteomes" id="UP000005631">
    <property type="component" value="Chromosome"/>
</dbReference>
<organism evidence="3 4">
    <name type="scientific">Owenweeksia hongkongensis (strain DSM 17368 / CIP 108786 / JCM 12287 / NRRL B-23963 / UST20020801)</name>
    <dbReference type="NCBI Taxonomy" id="926562"/>
    <lineage>
        <taxon>Bacteria</taxon>
        <taxon>Pseudomonadati</taxon>
        <taxon>Bacteroidota</taxon>
        <taxon>Flavobacteriia</taxon>
        <taxon>Flavobacteriales</taxon>
        <taxon>Owenweeksiaceae</taxon>
        <taxon>Owenweeksia</taxon>
    </lineage>
</organism>
<evidence type="ECO:0000313" key="3">
    <source>
        <dbReference type="EMBL" id="AEV32730.1"/>
    </source>
</evidence>
<protein>
    <recommendedName>
        <fullName evidence="2">PASTA domain-containing protein</fullName>
    </recommendedName>
</protein>
<evidence type="ECO:0000259" key="2">
    <source>
        <dbReference type="PROSITE" id="PS51178"/>
    </source>
</evidence>
<dbReference type="HOGENOM" id="CLU_061566_2_1_10"/>
<dbReference type="OrthoDB" id="9803895at2"/>
<dbReference type="KEGG" id="oho:Oweho_1743"/>
<feature type="domain" description="PASTA" evidence="2">
    <location>
        <begin position="42"/>
        <end position="108"/>
    </location>
</feature>
<feature type="domain" description="PASTA" evidence="2">
    <location>
        <begin position="110"/>
        <end position="180"/>
    </location>
</feature>
<reference evidence="3 4" key="1">
    <citation type="journal article" date="2012" name="Stand. Genomic Sci.">
        <title>Genome sequence of the orange-pigmented seawater bacterium Owenweeksia hongkongensis type strain (UST20020801(T)).</title>
        <authorList>
            <person name="Riedel T."/>
            <person name="Held B."/>
            <person name="Nolan M."/>
            <person name="Lucas S."/>
            <person name="Lapidus A."/>
            <person name="Tice H."/>
            <person name="Del Rio T.G."/>
            <person name="Cheng J.F."/>
            <person name="Han C."/>
            <person name="Tapia R."/>
            <person name="Goodwin L.A."/>
            <person name="Pitluck S."/>
            <person name="Liolios K."/>
            <person name="Mavromatis K."/>
            <person name="Pagani I."/>
            <person name="Ivanova N."/>
            <person name="Mikhailova N."/>
            <person name="Pati A."/>
            <person name="Chen A."/>
            <person name="Palaniappan K."/>
            <person name="Rohde M."/>
            <person name="Tindall B.J."/>
            <person name="Detter J.C."/>
            <person name="Goker M."/>
            <person name="Woyke T."/>
            <person name="Bristow J."/>
            <person name="Eisen J.A."/>
            <person name="Markowitz V."/>
            <person name="Hugenholtz P."/>
            <person name="Klenk H.P."/>
            <person name="Kyrpides N.C."/>
        </authorList>
    </citation>
    <scope>NUCLEOTIDE SEQUENCE</scope>
    <source>
        <strain evidence="4">DSM 17368 / JCM 12287 / NRRL B-23963</strain>
    </source>
</reference>
<dbReference type="Pfam" id="PF03793">
    <property type="entry name" value="PASTA"/>
    <property type="match status" value="2"/>
</dbReference>
<dbReference type="PROSITE" id="PS51257">
    <property type="entry name" value="PROKAR_LIPOPROTEIN"/>
    <property type="match status" value="1"/>
</dbReference>